<dbReference type="Proteomes" id="UP000062645">
    <property type="component" value="Chromosome"/>
</dbReference>
<feature type="domain" description="Tyr recombinase" evidence="4">
    <location>
        <begin position="7"/>
        <end position="191"/>
    </location>
</feature>
<dbReference type="STRING" id="224013.ACX27_01790"/>
<dbReference type="AlphaFoldDB" id="A0A0M3V4B9"/>
<dbReference type="KEGG" id="npz:ACX27_01790"/>
<dbReference type="PROSITE" id="PS51898">
    <property type="entry name" value="TYR_RECOMBINASE"/>
    <property type="match status" value="1"/>
</dbReference>
<name>A0A0M3V4B9_9NOSO</name>
<keyword evidence="3" id="KW-0233">DNA recombination</keyword>
<evidence type="ECO:0000313" key="5">
    <source>
        <dbReference type="EMBL" id="ALF51863.1"/>
    </source>
</evidence>
<dbReference type="InterPro" id="IPR011010">
    <property type="entry name" value="DNA_brk_join_enz"/>
</dbReference>
<dbReference type="Gene3D" id="1.10.443.10">
    <property type="entry name" value="Intergrase catalytic core"/>
    <property type="match status" value="1"/>
</dbReference>
<dbReference type="PANTHER" id="PTHR30349:SF41">
    <property type="entry name" value="INTEGRASE_RECOMBINASE PROTEIN MJ0367-RELATED"/>
    <property type="match status" value="1"/>
</dbReference>
<sequence length="193" mass="21780">MKNNRNGQSAIMTDSDYSKIRKQILSRKYKLLLDLAWYTGERWGALVQLKIEDCYNSDGTPREEITFKATTRKASPDGKRETRQVPVHPVLAESLANYKPAAVSLWLFPNRDGDDSISLRWADLILRSAVEKSGLGAKGISTHSTRRSFITKLHKAGVDLYTIQRITGHRDFKALGRYVEIDTDRVKGAIATL</sequence>
<dbReference type="InterPro" id="IPR013762">
    <property type="entry name" value="Integrase-like_cat_sf"/>
</dbReference>
<proteinExistence type="inferred from homology"/>
<evidence type="ECO:0000313" key="6">
    <source>
        <dbReference type="Proteomes" id="UP000062645"/>
    </source>
</evidence>
<accession>A0A0M3V4B9</accession>
<comment type="similarity">
    <text evidence="1">Belongs to the 'phage' integrase family.</text>
</comment>
<dbReference type="RefSeq" id="WP_062287609.1">
    <property type="nucleotide sequence ID" value="NZ_CP012036.1"/>
</dbReference>
<dbReference type="InterPro" id="IPR002104">
    <property type="entry name" value="Integrase_catalytic"/>
</dbReference>
<keyword evidence="2" id="KW-0238">DNA-binding</keyword>
<reference evidence="6" key="1">
    <citation type="submission" date="2015-07" db="EMBL/GenBank/DDBJ databases">
        <title>Genome Of Nitrogen-Fixing Cyanobacterium Nostoc piscinale CENA21 From Solimoes/Amazon River Floodplain Sediments And Comparative Genomics To Uncover Biosynthetic Natural Products Potential.</title>
        <authorList>
            <person name="Leao T.F."/>
            <person name="Leao P.N."/>
            <person name="Guimaraes P.I."/>
            <person name="de Melo A.G.C."/>
            <person name="Ramos R.T.J."/>
            <person name="Silva A."/>
            <person name="Fiore M.F."/>
            <person name="Schneider M.P.C."/>
        </authorList>
    </citation>
    <scope>NUCLEOTIDE SEQUENCE [LARGE SCALE GENOMIC DNA]</scope>
    <source>
        <strain evidence="6">CENA21</strain>
    </source>
</reference>
<dbReference type="GO" id="GO:0015074">
    <property type="term" value="P:DNA integration"/>
    <property type="evidence" value="ECO:0007669"/>
    <property type="project" value="InterPro"/>
</dbReference>
<dbReference type="EMBL" id="CP012036">
    <property type="protein sequence ID" value="ALF51863.1"/>
    <property type="molecule type" value="Genomic_DNA"/>
</dbReference>
<dbReference type="PATRIC" id="fig|224013.5.peg.436"/>
<organism evidence="5 6">
    <name type="scientific">Nostoc piscinale CENA21</name>
    <dbReference type="NCBI Taxonomy" id="224013"/>
    <lineage>
        <taxon>Bacteria</taxon>
        <taxon>Bacillati</taxon>
        <taxon>Cyanobacteriota</taxon>
        <taxon>Cyanophyceae</taxon>
        <taxon>Nostocales</taxon>
        <taxon>Nostocaceae</taxon>
        <taxon>Nostoc</taxon>
    </lineage>
</organism>
<reference evidence="5 6" key="2">
    <citation type="journal article" date="2016" name="Genome Announc.">
        <title>Draft Genome Sequence of the N2-Fixing Cyanobacterium Nostoc piscinale CENA21, Isolated from the Brazilian Amazon Floodplain.</title>
        <authorList>
            <person name="Leao T."/>
            <person name="Guimaraes P.I."/>
            <person name="de Melo A.G."/>
            <person name="Ramos R.T."/>
            <person name="Leao P.N."/>
            <person name="Silva A."/>
            <person name="Fiore M.F."/>
            <person name="Schneider M.P."/>
        </authorList>
    </citation>
    <scope>NUCLEOTIDE SEQUENCE [LARGE SCALE GENOMIC DNA]</scope>
    <source>
        <strain evidence="5 6">CENA21</strain>
    </source>
</reference>
<gene>
    <name evidence="5" type="ORF">ACX27_01790</name>
</gene>
<keyword evidence="6" id="KW-1185">Reference proteome</keyword>
<dbReference type="CDD" id="cd00397">
    <property type="entry name" value="DNA_BRE_C"/>
    <property type="match status" value="1"/>
</dbReference>
<evidence type="ECO:0000256" key="2">
    <source>
        <dbReference type="ARBA" id="ARBA00023125"/>
    </source>
</evidence>
<dbReference type="InterPro" id="IPR050090">
    <property type="entry name" value="Tyrosine_recombinase_XerCD"/>
</dbReference>
<evidence type="ECO:0000256" key="1">
    <source>
        <dbReference type="ARBA" id="ARBA00008857"/>
    </source>
</evidence>
<evidence type="ECO:0000259" key="4">
    <source>
        <dbReference type="PROSITE" id="PS51898"/>
    </source>
</evidence>
<dbReference type="SUPFAM" id="SSF56349">
    <property type="entry name" value="DNA breaking-rejoining enzymes"/>
    <property type="match status" value="1"/>
</dbReference>
<evidence type="ECO:0000256" key="3">
    <source>
        <dbReference type="ARBA" id="ARBA00023172"/>
    </source>
</evidence>
<dbReference type="PANTHER" id="PTHR30349">
    <property type="entry name" value="PHAGE INTEGRASE-RELATED"/>
    <property type="match status" value="1"/>
</dbReference>
<dbReference type="GO" id="GO:0006310">
    <property type="term" value="P:DNA recombination"/>
    <property type="evidence" value="ECO:0007669"/>
    <property type="project" value="UniProtKB-KW"/>
</dbReference>
<dbReference type="OrthoDB" id="305957at2"/>
<dbReference type="Pfam" id="PF00589">
    <property type="entry name" value="Phage_integrase"/>
    <property type="match status" value="1"/>
</dbReference>
<protein>
    <submittedName>
        <fullName evidence="5">Integrase</fullName>
    </submittedName>
</protein>
<dbReference type="GO" id="GO:0003677">
    <property type="term" value="F:DNA binding"/>
    <property type="evidence" value="ECO:0007669"/>
    <property type="project" value="UniProtKB-KW"/>
</dbReference>